<dbReference type="GO" id="GO:0050253">
    <property type="term" value="F:retinyl-palmitate esterase activity"/>
    <property type="evidence" value="ECO:0007669"/>
    <property type="project" value="TreeGrafter"/>
</dbReference>
<dbReference type="AlphaFoldDB" id="A0AAD9KZR5"/>
<sequence>MLDDAKTLVAYLKKSDERGDINFAEDWKLTTLLIGGNDLCNYCKKKHVCRSTVIYTDTICPQKSYSAKKYTRNIMQALDLLQKEVPRMLVQVVAMSNIPPLLKIQTGPTCAMLQAYLCPCGLDTRTAKQMRAVHQQYYQALKRLIEDSGRYDTKKDFTVVLQPFMADQTAPKDKNGKYDPSYFSVDCFHPDRKLHQIMASALWNNMACDHGAHYDNPNASCIFSILLQL</sequence>
<dbReference type="InterPro" id="IPR001087">
    <property type="entry name" value="GDSL"/>
</dbReference>
<keyword evidence="2" id="KW-1185">Reference proteome</keyword>
<comment type="caution">
    <text evidence="1">The sequence shown here is derived from an EMBL/GenBank/DDBJ whole genome shotgun (WGS) entry which is preliminary data.</text>
</comment>
<proteinExistence type="predicted"/>
<dbReference type="Pfam" id="PF00657">
    <property type="entry name" value="Lipase_GDSL"/>
    <property type="match status" value="1"/>
</dbReference>
<dbReference type="PANTHER" id="PTHR21325">
    <property type="entry name" value="PHOSPHOLIPASE B, PLB1"/>
    <property type="match status" value="1"/>
</dbReference>
<dbReference type="PANTHER" id="PTHR21325:SF31">
    <property type="entry name" value="GH22081P-RELATED"/>
    <property type="match status" value="1"/>
</dbReference>
<protein>
    <submittedName>
        <fullName evidence="1">Uncharacterized protein</fullName>
    </submittedName>
</protein>
<dbReference type="Gene3D" id="3.40.50.1110">
    <property type="entry name" value="SGNH hydrolase"/>
    <property type="match status" value="1"/>
</dbReference>
<dbReference type="SUPFAM" id="SSF52266">
    <property type="entry name" value="SGNH hydrolase"/>
    <property type="match status" value="1"/>
</dbReference>
<organism evidence="1 2">
    <name type="scientific">Ridgeia piscesae</name>
    <name type="common">Tubeworm</name>
    <dbReference type="NCBI Taxonomy" id="27915"/>
    <lineage>
        <taxon>Eukaryota</taxon>
        <taxon>Metazoa</taxon>
        <taxon>Spiralia</taxon>
        <taxon>Lophotrochozoa</taxon>
        <taxon>Annelida</taxon>
        <taxon>Polychaeta</taxon>
        <taxon>Sedentaria</taxon>
        <taxon>Canalipalpata</taxon>
        <taxon>Sabellida</taxon>
        <taxon>Siboglinidae</taxon>
        <taxon>Ridgeia</taxon>
    </lineage>
</organism>
<dbReference type="GO" id="GO:0006644">
    <property type="term" value="P:phospholipid metabolic process"/>
    <property type="evidence" value="ECO:0007669"/>
    <property type="project" value="TreeGrafter"/>
</dbReference>
<evidence type="ECO:0000313" key="2">
    <source>
        <dbReference type="Proteomes" id="UP001209878"/>
    </source>
</evidence>
<dbReference type="InterPro" id="IPR036514">
    <property type="entry name" value="SGNH_hydro_sf"/>
</dbReference>
<gene>
    <name evidence="1" type="ORF">NP493_437g04003</name>
</gene>
<evidence type="ECO:0000313" key="1">
    <source>
        <dbReference type="EMBL" id="KAK2180582.1"/>
    </source>
</evidence>
<dbReference type="GO" id="GO:0004622">
    <property type="term" value="F:phosphatidylcholine lysophospholipase activity"/>
    <property type="evidence" value="ECO:0007669"/>
    <property type="project" value="TreeGrafter"/>
</dbReference>
<dbReference type="GO" id="GO:0031526">
    <property type="term" value="C:brush border membrane"/>
    <property type="evidence" value="ECO:0007669"/>
    <property type="project" value="TreeGrafter"/>
</dbReference>
<name>A0AAD9KZR5_RIDPI</name>
<reference evidence="1" key="1">
    <citation type="journal article" date="2023" name="Mol. Biol. Evol.">
        <title>Third-Generation Sequencing Reveals the Adaptive Role of the Epigenome in Three Deep-Sea Polychaetes.</title>
        <authorList>
            <person name="Perez M."/>
            <person name="Aroh O."/>
            <person name="Sun Y."/>
            <person name="Lan Y."/>
            <person name="Juniper S.K."/>
            <person name="Young C.R."/>
            <person name="Angers B."/>
            <person name="Qian P.Y."/>
        </authorList>
    </citation>
    <scope>NUCLEOTIDE SEQUENCE</scope>
    <source>
        <strain evidence="1">R07B-5</strain>
    </source>
</reference>
<dbReference type="InterPro" id="IPR038885">
    <property type="entry name" value="PLB1"/>
</dbReference>
<dbReference type="Proteomes" id="UP001209878">
    <property type="component" value="Unassembled WGS sequence"/>
</dbReference>
<dbReference type="GO" id="GO:0004623">
    <property type="term" value="F:phospholipase A2 activity"/>
    <property type="evidence" value="ECO:0007669"/>
    <property type="project" value="TreeGrafter"/>
</dbReference>
<dbReference type="EMBL" id="JAODUO010000437">
    <property type="protein sequence ID" value="KAK2180582.1"/>
    <property type="molecule type" value="Genomic_DNA"/>
</dbReference>
<accession>A0AAD9KZR5</accession>